<reference evidence="1" key="1">
    <citation type="submission" date="2025-08" db="UniProtKB">
        <authorList>
            <consortium name="Ensembl"/>
        </authorList>
    </citation>
    <scope>IDENTIFICATION</scope>
</reference>
<dbReference type="AlphaFoldDB" id="A0A8D1LLK5"/>
<dbReference type="Ensembl" id="ENSSSCT00050024515.1">
    <property type="protein sequence ID" value="ENSSSCP00050010258.1"/>
    <property type="gene ID" value="ENSSSCG00050018045.1"/>
</dbReference>
<organism evidence="1 2">
    <name type="scientific">Sus scrofa</name>
    <name type="common">Pig</name>
    <dbReference type="NCBI Taxonomy" id="9823"/>
    <lineage>
        <taxon>Eukaryota</taxon>
        <taxon>Metazoa</taxon>
        <taxon>Chordata</taxon>
        <taxon>Craniata</taxon>
        <taxon>Vertebrata</taxon>
        <taxon>Euteleostomi</taxon>
        <taxon>Mammalia</taxon>
        <taxon>Eutheria</taxon>
        <taxon>Laurasiatheria</taxon>
        <taxon>Artiodactyla</taxon>
        <taxon>Suina</taxon>
        <taxon>Suidae</taxon>
        <taxon>Sus</taxon>
    </lineage>
</organism>
<dbReference type="Proteomes" id="UP000694571">
    <property type="component" value="Unplaced"/>
</dbReference>
<accession>A0A8D1LLK5</accession>
<name>A0A8D1LLK5_PIG</name>
<sequence length="80" mass="9737">RMLPRKLSAHQQRGSREGFFITDIYRPSTQQQPDIHLFSRHKDIYRPHFAKHYLKQENKRCEMTIPTGLEDKVYRHTSRK</sequence>
<evidence type="ECO:0000313" key="2">
    <source>
        <dbReference type="Proteomes" id="UP000694571"/>
    </source>
</evidence>
<evidence type="ECO:0000313" key="1">
    <source>
        <dbReference type="Ensembl" id="ENSSSCP00050010258.1"/>
    </source>
</evidence>
<proteinExistence type="predicted"/>
<protein>
    <submittedName>
        <fullName evidence="1">Uncharacterized protein</fullName>
    </submittedName>
</protein>